<dbReference type="Pfam" id="PF25838">
    <property type="entry name" value="Apionate_lact_M"/>
    <property type="match status" value="1"/>
</dbReference>
<gene>
    <name evidence="3" type="ORF">GCM10009775_16110</name>
</gene>
<protein>
    <submittedName>
        <fullName evidence="3">Uncharacterized protein</fullName>
    </submittedName>
</protein>
<proteinExistence type="predicted"/>
<dbReference type="RefSeq" id="WP_248147015.1">
    <property type="nucleotide sequence ID" value="NZ_BAAAOF010000002.1"/>
</dbReference>
<evidence type="ECO:0000313" key="3">
    <source>
        <dbReference type="EMBL" id="GAA1924585.1"/>
    </source>
</evidence>
<dbReference type="InterPro" id="IPR058787">
    <property type="entry name" value="ApnL_M"/>
</dbReference>
<dbReference type="Pfam" id="PF25837">
    <property type="entry name" value="Apionate_lact_N"/>
    <property type="match status" value="1"/>
</dbReference>
<organism evidence="3 4">
    <name type="scientific">Microbacterium aoyamense</name>
    <dbReference type="NCBI Taxonomy" id="344166"/>
    <lineage>
        <taxon>Bacteria</taxon>
        <taxon>Bacillati</taxon>
        <taxon>Actinomycetota</taxon>
        <taxon>Actinomycetes</taxon>
        <taxon>Micrococcales</taxon>
        <taxon>Microbacteriaceae</taxon>
        <taxon>Microbacterium</taxon>
    </lineage>
</organism>
<keyword evidence="4" id="KW-1185">Reference proteome</keyword>
<feature type="domain" description="D-apionate lactonase TIM barrel" evidence="2">
    <location>
        <begin position="258"/>
        <end position="496"/>
    </location>
</feature>
<accession>A0ABN2PP83</accession>
<dbReference type="InterPro" id="IPR058788">
    <property type="entry name" value="ApnL_N"/>
</dbReference>
<name>A0ABN2PP83_9MICO</name>
<feature type="domain" description="D-apionate lactonase N-terminal" evidence="1">
    <location>
        <begin position="6"/>
        <end position="214"/>
    </location>
</feature>
<evidence type="ECO:0000259" key="2">
    <source>
        <dbReference type="Pfam" id="PF25838"/>
    </source>
</evidence>
<dbReference type="Proteomes" id="UP001501343">
    <property type="component" value="Unassembled WGS sequence"/>
</dbReference>
<comment type="caution">
    <text evidence="3">The sequence shown here is derived from an EMBL/GenBank/DDBJ whole genome shotgun (WGS) entry which is preliminary data.</text>
</comment>
<sequence>MTWFTESRTWASGPWSLALRGDEFADIAFDGRVVLRSIRAVVRDRNWDTAPLVVDRVAAHETTLTLHVRSEALGSSFRGVVRVEARADRLDVLCDLESEHPFATNRTGLVVLHPPHVAGAPLRVSHADGRVEQTEFPRAISPHQPVFDIAGLTWLAGGLEVSTTFDGDAFEMEDQRNWTDASFKTYSRPLDLPFPYDVAAGERVRQMVSLRVRRTSESTAMDAAPVGITLQAGGEFPHVALGAASAPDPAPTFAPLGSHVLVELDLASPNWRAALDRSASSGLPLDVRFVLDAENPDALTAGVAALGGRDVVRVAAFHQVSDARHVSDREAVADLRAALAAAGLDIPVVGGSRSHFTELNRERHRIPNDLDGLTVTVTPLFHALGTEQLVESLAMQRLVALQSVDLAGGSPVHVGPITLRPRFNDVATGPQPGPTRADLAEGYGAEFTGVVDERQTAPELAAWTIASAAALGVPGTSSLAWFEEWGPRGIHSTPAADALAALAPLEGGELLWGDSPDGLVWAIGARTNGETVLLAANLDHRERELTIETPAHEVIAVTLGAASFRRLTITEEDPT</sequence>
<evidence type="ECO:0000313" key="4">
    <source>
        <dbReference type="Proteomes" id="UP001501343"/>
    </source>
</evidence>
<reference evidence="3 4" key="1">
    <citation type="journal article" date="2019" name="Int. J. Syst. Evol. Microbiol.">
        <title>The Global Catalogue of Microorganisms (GCM) 10K type strain sequencing project: providing services to taxonomists for standard genome sequencing and annotation.</title>
        <authorList>
            <consortium name="The Broad Institute Genomics Platform"/>
            <consortium name="The Broad Institute Genome Sequencing Center for Infectious Disease"/>
            <person name="Wu L."/>
            <person name="Ma J."/>
        </authorList>
    </citation>
    <scope>NUCLEOTIDE SEQUENCE [LARGE SCALE GENOMIC DNA]</scope>
    <source>
        <strain evidence="3 4">JCM 14900</strain>
    </source>
</reference>
<dbReference type="EMBL" id="BAAAOF010000002">
    <property type="protein sequence ID" value="GAA1924585.1"/>
    <property type="molecule type" value="Genomic_DNA"/>
</dbReference>
<evidence type="ECO:0000259" key="1">
    <source>
        <dbReference type="Pfam" id="PF25837"/>
    </source>
</evidence>